<dbReference type="EMBL" id="JABERL010000024">
    <property type="protein sequence ID" value="NNH78025.1"/>
    <property type="molecule type" value="Genomic_DNA"/>
</dbReference>
<comment type="caution">
    <text evidence="4">The sequence shown here is derived from an EMBL/GenBank/DDBJ whole genome shotgun (WGS) entry which is preliminary data.</text>
</comment>
<feature type="chain" id="PRO_5031022851" evidence="2">
    <location>
        <begin position="24"/>
        <end position="415"/>
    </location>
</feature>
<dbReference type="InterPro" id="IPR055226">
    <property type="entry name" value="FilE_C"/>
</dbReference>
<sequence length="415" mass="46192">MKGNLLMKTILTLSLAQVSWSYAGEFHTIIGPDGRPMIIQREPPKAVAAKPNPNPVIANQSISSHSVAIRQEETTTTVPQPPLPKAVSKIETVVTKKPFGNSKVEQDIQAADRNTIKTVKEQTQTAVNVQETKKGQILSTQSSPVSTKPTQKVEKSVIPQQASVTKERVEMQSDNIQENTENNAFVDIDGQQYVKNEYLEDKEFNLEGKKRFYTMPEGIIDTKHGATRLQTVEREKGVGKSTMQSLFKRNVVQDTGPITLAKTYYRVSQADAINGLGQQCFSEKKLKKVKKLDLNKEVNFWPRAPLNDEFDFEVAALNTSVQNIQLNSYASRQNNPTFYWPFVVFLDVKGCVLEGAGGYKNQEVASTLIQHEKIEGVLHVPANSKYILLTPLASAIDVEDRALSNHGQVKLVAIR</sequence>
<organism evidence="4 5">
    <name type="scientific">Acinetobacter terrae</name>
    <dbReference type="NCBI Taxonomy" id="2731247"/>
    <lineage>
        <taxon>Bacteria</taxon>
        <taxon>Pseudomonadati</taxon>
        <taxon>Pseudomonadota</taxon>
        <taxon>Gammaproteobacteria</taxon>
        <taxon>Moraxellales</taxon>
        <taxon>Moraxellaceae</taxon>
        <taxon>Acinetobacter</taxon>
        <taxon>Acinetobacter Taxon 24</taxon>
    </lineage>
</organism>
<evidence type="ECO:0000256" key="2">
    <source>
        <dbReference type="SAM" id="SignalP"/>
    </source>
</evidence>
<feature type="region of interest" description="Disordered" evidence="1">
    <location>
        <begin position="134"/>
        <end position="154"/>
    </location>
</feature>
<evidence type="ECO:0000256" key="1">
    <source>
        <dbReference type="SAM" id="MobiDB-lite"/>
    </source>
</evidence>
<keyword evidence="2" id="KW-0732">Signal</keyword>
<evidence type="ECO:0000313" key="4">
    <source>
        <dbReference type="EMBL" id="NNH78025.1"/>
    </source>
</evidence>
<proteinExistence type="predicted"/>
<feature type="domain" description="FilE C-terminal" evidence="3">
    <location>
        <begin position="254"/>
        <end position="415"/>
    </location>
</feature>
<feature type="compositionally biased region" description="Polar residues" evidence="1">
    <location>
        <begin position="137"/>
        <end position="150"/>
    </location>
</feature>
<dbReference type="AlphaFoldDB" id="A0A7Y2RFX5"/>
<reference evidence="4 5" key="1">
    <citation type="submission" date="2020-04" db="EMBL/GenBank/DDBJ databases">
        <title>Acinetobacter Taxon 24.</title>
        <authorList>
            <person name="Nemec A."/>
            <person name="Radolfova-Krizova L."/>
            <person name="Higgins P.G."/>
            <person name="Spanelova P."/>
        </authorList>
    </citation>
    <scope>NUCLEOTIDE SEQUENCE [LARGE SCALE GENOMIC DNA]</scope>
    <source>
        <strain evidence="4 5">ANC 5380</strain>
    </source>
</reference>
<accession>A0A7Y2RFX5</accession>
<gene>
    <name evidence="4" type="primary">filE</name>
    <name evidence="4" type="ORF">HLH17_10190</name>
</gene>
<evidence type="ECO:0000313" key="5">
    <source>
        <dbReference type="Proteomes" id="UP000569202"/>
    </source>
</evidence>
<dbReference type="Proteomes" id="UP000569202">
    <property type="component" value="Unassembled WGS sequence"/>
</dbReference>
<dbReference type="NCBIfam" id="NF033645">
    <property type="entry name" value="pilus_FilE"/>
    <property type="match status" value="1"/>
</dbReference>
<evidence type="ECO:0000259" key="3">
    <source>
        <dbReference type="Pfam" id="PF22881"/>
    </source>
</evidence>
<dbReference type="Pfam" id="PF22881">
    <property type="entry name" value="FilE_C"/>
    <property type="match status" value="1"/>
</dbReference>
<feature type="signal peptide" evidence="2">
    <location>
        <begin position="1"/>
        <end position="23"/>
    </location>
</feature>
<protein>
    <submittedName>
        <fullName evidence="4">Putative pilus assembly protein FilE</fullName>
    </submittedName>
</protein>
<name>A0A7Y2RFX5_9GAMM</name>
<dbReference type="InterPro" id="IPR049782">
    <property type="entry name" value="FilE-like"/>
</dbReference>